<gene>
    <name evidence="7" type="ORF">KHM83_15330</name>
</gene>
<keyword evidence="8" id="KW-1185">Reference proteome</keyword>
<dbReference type="InterPro" id="IPR000791">
    <property type="entry name" value="Gpr1/Fun34/SatP-like"/>
</dbReference>
<evidence type="ECO:0000256" key="6">
    <source>
        <dbReference type="SAM" id="Phobius"/>
    </source>
</evidence>
<evidence type="ECO:0000256" key="2">
    <source>
        <dbReference type="ARBA" id="ARBA00005587"/>
    </source>
</evidence>
<comment type="subcellular location">
    <subcellularLocation>
        <location evidence="1">Membrane</location>
        <topology evidence="1">Multi-pass membrane protein</topology>
    </subcellularLocation>
</comment>
<feature type="transmembrane region" description="Helical" evidence="6">
    <location>
        <begin position="51"/>
        <end position="69"/>
    </location>
</feature>
<evidence type="ECO:0000256" key="3">
    <source>
        <dbReference type="ARBA" id="ARBA00022692"/>
    </source>
</evidence>
<feature type="transmembrane region" description="Helical" evidence="6">
    <location>
        <begin position="141"/>
        <end position="164"/>
    </location>
</feature>
<evidence type="ECO:0000256" key="5">
    <source>
        <dbReference type="ARBA" id="ARBA00023136"/>
    </source>
</evidence>
<evidence type="ECO:0000313" key="8">
    <source>
        <dbReference type="Proteomes" id="UP000746471"/>
    </source>
</evidence>
<feature type="transmembrane region" description="Helical" evidence="6">
    <location>
        <begin position="21"/>
        <end position="39"/>
    </location>
</feature>
<keyword evidence="4 6" id="KW-1133">Transmembrane helix</keyword>
<dbReference type="PANTHER" id="PTHR30178:SF3">
    <property type="entry name" value="SUCCINATE-ACETATE_PROTON SYMPORTER SATP"/>
    <property type="match status" value="1"/>
</dbReference>
<dbReference type="PANTHER" id="PTHR30178">
    <property type="entry name" value="INNER MEMBRANE PROTEIN YAAH"/>
    <property type="match status" value="1"/>
</dbReference>
<protein>
    <submittedName>
        <fullName evidence="7">Acetate uptake transporter</fullName>
    </submittedName>
</protein>
<dbReference type="InterPro" id="IPR047623">
    <property type="entry name" value="SatP"/>
</dbReference>
<feature type="transmembrane region" description="Helical" evidence="6">
    <location>
        <begin position="117"/>
        <end position="134"/>
    </location>
</feature>
<keyword evidence="3 6" id="KW-0812">Transmembrane</keyword>
<organism evidence="7 8">
    <name type="scientific">Fusibacter paucivorans</name>
    <dbReference type="NCBI Taxonomy" id="76009"/>
    <lineage>
        <taxon>Bacteria</taxon>
        <taxon>Bacillati</taxon>
        <taxon>Bacillota</taxon>
        <taxon>Clostridia</taxon>
        <taxon>Eubacteriales</taxon>
        <taxon>Eubacteriales Family XII. Incertae Sedis</taxon>
        <taxon>Fusibacter</taxon>
    </lineage>
</organism>
<feature type="transmembrane region" description="Helical" evidence="6">
    <location>
        <begin position="76"/>
        <end position="97"/>
    </location>
</feature>
<dbReference type="Proteomes" id="UP000746471">
    <property type="component" value="Unassembled WGS sequence"/>
</dbReference>
<feature type="transmembrane region" description="Helical" evidence="6">
    <location>
        <begin position="170"/>
        <end position="191"/>
    </location>
</feature>
<sequence length="211" mass="22932">MKIYVREGNFLNQDETKIYTADPSALGLFGLAMVTFVASSQKLGWTSGTSFIIPWAIFLGALAQVYACVNDAKKGNVFGATAFGGYALFWFSVAMTWMISNGVFGEAMKASADVKQLGIAFLGYLIFSVYMTIASLETNKVLMVIFILIDFLFLGLSLSTIWGIEAGHELAAWSEFLIALVGFYGSAANVMNNTFGRVFLPVGKPLGIFKK</sequence>
<keyword evidence="5 6" id="KW-0472">Membrane</keyword>
<proteinExistence type="inferred from homology"/>
<dbReference type="NCBIfam" id="NF038013">
    <property type="entry name" value="AceTr_1"/>
    <property type="match status" value="1"/>
</dbReference>
<name>A0ABS5PT17_9FIRM</name>
<dbReference type="Pfam" id="PF01184">
    <property type="entry name" value="Gpr1_Fun34_YaaH"/>
    <property type="match status" value="1"/>
</dbReference>
<dbReference type="EMBL" id="JAHBCL010000030">
    <property type="protein sequence ID" value="MBS7528057.1"/>
    <property type="molecule type" value="Genomic_DNA"/>
</dbReference>
<evidence type="ECO:0000313" key="7">
    <source>
        <dbReference type="EMBL" id="MBS7528057.1"/>
    </source>
</evidence>
<reference evidence="7 8" key="1">
    <citation type="submission" date="2021-05" db="EMBL/GenBank/DDBJ databases">
        <title>Fusibacter ferrireducens sp. nov., an anaerobic, sulfur- and Fe-reducing bacterium isolated from the mangrove sediment.</title>
        <authorList>
            <person name="Qiu D."/>
        </authorList>
    </citation>
    <scope>NUCLEOTIDE SEQUENCE [LARGE SCALE GENOMIC DNA]</scope>
    <source>
        <strain evidence="7 8">DSM 12116</strain>
    </source>
</reference>
<comment type="similarity">
    <text evidence="2">Belongs to the acetate uptake transporter (AceTr) (TC 2.A.96) family.</text>
</comment>
<comment type="caution">
    <text evidence="7">The sequence shown here is derived from an EMBL/GenBank/DDBJ whole genome shotgun (WGS) entry which is preliminary data.</text>
</comment>
<accession>A0ABS5PT17</accession>
<evidence type="ECO:0000256" key="1">
    <source>
        <dbReference type="ARBA" id="ARBA00004141"/>
    </source>
</evidence>
<evidence type="ECO:0000256" key="4">
    <source>
        <dbReference type="ARBA" id="ARBA00022989"/>
    </source>
</evidence>